<dbReference type="OrthoDB" id="2988786at2"/>
<reference evidence="2" key="1">
    <citation type="submission" date="2009-09" db="EMBL/GenBank/DDBJ databases">
        <authorList>
            <consortium name="The Broad Institute Genome Sequencing Platform"/>
            <person name="Ward D."/>
            <person name="Feldgarden M."/>
            <person name="Earl A."/>
            <person name="Young S.K."/>
            <person name="Zeng Q."/>
            <person name="Koehrsen M."/>
            <person name="Alvarado L."/>
            <person name="Berlin A."/>
            <person name="Bochicchio J."/>
            <person name="Borenstein D."/>
            <person name="Chapman S.B."/>
            <person name="Chen Z."/>
            <person name="Engels R."/>
            <person name="Freedman E."/>
            <person name="Gellesch M."/>
            <person name="Goldberg J."/>
            <person name="Griggs A."/>
            <person name="Gujja S."/>
            <person name="Heilman E."/>
            <person name="Heiman D."/>
            <person name="Hepburn T."/>
            <person name="Howarth C."/>
            <person name="Jen D."/>
            <person name="Larson L."/>
            <person name="Lewis B."/>
            <person name="Mehta T."/>
            <person name="Park D."/>
            <person name="Pearson M."/>
            <person name="Roberts A."/>
            <person name="Saif S."/>
            <person name="Shea T."/>
            <person name="Shenoy N."/>
            <person name="Sisk P."/>
            <person name="Stolte C."/>
            <person name="Sykes S."/>
            <person name="Thomson T."/>
            <person name="Walk T."/>
            <person name="White J."/>
            <person name="Yandava C."/>
            <person name="Sibley C.D."/>
            <person name="Field T.R."/>
            <person name="Grinwis M."/>
            <person name="Eshaghurshan C.S."/>
            <person name="Surette M.G."/>
            <person name="Haas B."/>
            <person name="Nusbaum C."/>
            <person name="Birren B."/>
        </authorList>
    </citation>
    <scope>NUCLEOTIDE SEQUENCE [LARGE SCALE GENOMIC DNA]</scope>
    <source>
        <strain evidence="2">ATCC 700633</strain>
    </source>
</reference>
<reference evidence="2" key="2">
    <citation type="submission" date="2011-10" db="EMBL/GenBank/DDBJ databases">
        <title>The Genome Sequence of Granulicatella elegans ATCC 700633.</title>
        <authorList>
            <consortium name="The Broad Institute Genome Sequencing Platform"/>
            <consortium name="The Broad Institute Genome Sequencing Center for Infectious Disease"/>
            <person name="Earl A."/>
            <person name="Ward D."/>
            <person name="Feldgarden M."/>
            <person name="Gevers D."/>
            <person name="Sibley C.D."/>
            <person name="Field T.R."/>
            <person name="Grinwis M."/>
            <person name="Eshaghurshan C.S."/>
            <person name="Surette M.G."/>
            <person name="Young S.K."/>
            <person name="Zeng Q."/>
            <person name="Gargeya S."/>
            <person name="Fitzgerald M."/>
            <person name="Haas B."/>
            <person name="Abouelleil A."/>
            <person name="Alvarado L."/>
            <person name="Arachchi H.M."/>
            <person name="Berlin A."/>
            <person name="Brown A."/>
            <person name="Chapman S.B."/>
            <person name="Chen Z."/>
            <person name="Dunbar C."/>
            <person name="Freedman E."/>
            <person name="Gearin G."/>
            <person name="Goldberg J."/>
            <person name="Griggs A."/>
            <person name="Gujja S."/>
            <person name="Heiman D."/>
            <person name="Howarth C."/>
            <person name="Larson L."/>
            <person name="Lui A."/>
            <person name="MacDonald P.J.P."/>
            <person name="Montmayeur A."/>
            <person name="Murphy C."/>
            <person name="Neiman D."/>
            <person name="Pearson M."/>
            <person name="Priest M."/>
            <person name="Roberts A."/>
            <person name="Saif S."/>
            <person name="Shea T."/>
            <person name="Shenoy N."/>
            <person name="Sisk P."/>
            <person name="Stolte C."/>
            <person name="Sykes S."/>
            <person name="Wortman J."/>
            <person name="Nusbaum C."/>
            <person name="Birren B."/>
        </authorList>
    </citation>
    <scope>NUCLEOTIDE SEQUENCE [LARGE SCALE GENOMIC DNA]</scope>
    <source>
        <strain evidence="2">ATCC 700633</strain>
    </source>
</reference>
<accession>D0BM65</accession>
<comment type="caution">
    <text evidence="2">The sequence shown here is derived from an EMBL/GenBank/DDBJ whole genome shotgun (WGS) entry which is preliminary data.</text>
</comment>
<dbReference type="HOGENOM" id="CLU_828361_0_0_9"/>
<dbReference type="eggNOG" id="ENOG50344QH">
    <property type="taxonomic scope" value="Bacteria"/>
</dbReference>
<keyword evidence="1" id="KW-0812">Transmembrane</keyword>
<dbReference type="EMBL" id="ACRF02000016">
    <property type="protein sequence ID" value="EEW93080.1"/>
    <property type="molecule type" value="Genomic_DNA"/>
</dbReference>
<evidence type="ECO:0000313" key="3">
    <source>
        <dbReference type="Proteomes" id="UP000002939"/>
    </source>
</evidence>
<keyword evidence="1" id="KW-1133">Transmembrane helix</keyword>
<dbReference type="RefSeq" id="WP_006703344.1">
    <property type="nucleotide sequence ID" value="NZ_KI391971.1"/>
</dbReference>
<dbReference type="AlphaFoldDB" id="D0BM65"/>
<name>D0BM65_9LACT</name>
<protein>
    <submittedName>
        <fullName evidence="2">Uncharacterized protein</fullName>
    </submittedName>
</protein>
<feature type="transmembrane region" description="Helical" evidence="1">
    <location>
        <begin position="12"/>
        <end position="30"/>
    </location>
</feature>
<sequence length="335" mass="39635">MKVKKRITKGARLYLLISLFIIFISSITMLKNVVSYTEPIEEIYINQPFNEKEEDEVQVIRIYDIEKVELPNEKEVFYIIEDELGYHMLKSVNDKLDELAEEASKLSKARPFDNKLILLKIRVVPEFTRGRRGRKIVKISPEMQQDFEAVFQQSNLAKKKEREAKNDTILGDIYKFSLLRTDIYFDEFDKFDLWIEMGKDLIFLIVGLGFLVAAGKIIYHNYKSYKELFELFPEVQGHMNLLVENAEYVSKDFALLVYKGHIIIHADEFYVESLNKIRGIRKFKKSYKGIAEYYLRVKYKNSDVPYELSIGLFASKRHVDDEKWLEENYNIFAEF</sequence>
<proteinExistence type="predicted"/>
<evidence type="ECO:0000256" key="1">
    <source>
        <dbReference type="SAM" id="Phobius"/>
    </source>
</evidence>
<dbReference type="Proteomes" id="UP000002939">
    <property type="component" value="Unassembled WGS sequence"/>
</dbReference>
<keyword evidence="1" id="KW-0472">Membrane</keyword>
<gene>
    <name evidence="2" type="ORF">HMPREF0446_01068</name>
</gene>
<keyword evidence="3" id="KW-1185">Reference proteome</keyword>
<evidence type="ECO:0000313" key="2">
    <source>
        <dbReference type="EMBL" id="EEW93080.1"/>
    </source>
</evidence>
<organism evidence="2 3">
    <name type="scientific">Granulicatella elegans ATCC 700633</name>
    <dbReference type="NCBI Taxonomy" id="626369"/>
    <lineage>
        <taxon>Bacteria</taxon>
        <taxon>Bacillati</taxon>
        <taxon>Bacillota</taxon>
        <taxon>Bacilli</taxon>
        <taxon>Lactobacillales</taxon>
        <taxon>Carnobacteriaceae</taxon>
        <taxon>Granulicatella</taxon>
    </lineage>
</organism>
<feature type="transmembrane region" description="Helical" evidence="1">
    <location>
        <begin position="201"/>
        <end position="219"/>
    </location>
</feature>